<keyword evidence="2" id="KW-0472">Membrane</keyword>
<feature type="transmembrane region" description="Helical" evidence="2">
    <location>
        <begin position="12"/>
        <end position="31"/>
    </location>
</feature>
<dbReference type="NCBIfam" id="TIGR00996">
    <property type="entry name" value="Mtu_fam_mce"/>
    <property type="match status" value="1"/>
</dbReference>
<keyword evidence="2" id="KW-0812">Transmembrane</keyword>
<feature type="domain" description="Mce/MlaD" evidence="3">
    <location>
        <begin position="38"/>
        <end position="113"/>
    </location>
</feature>
<reference evidence="5 6" key="1">
    <citation type="submission" date="2022-07" db="EMBL/GenBank/DDBJ databases">
        <title>Novel species in genus Aeromicrobium.</title>
        <authorList>
            <person name="Ye L."/>
        </authorList>
    </citation>
    <scope>NUCLEOTIDE SEQUENCE [LARGE SCALE GENOMIC DNA]</scope>
    <source>
        <strain evidence="6">zg-Y50</strain>
    </source>
</reference>
<evidence type="ECO:0000256" key="2">
    <source>
        <dbReference type="SAM" id="Phobius"/>
    </source>
</evidence>
<evidence type="ECO:0000313" key="6">
    <source>
        <dbReference type="Proteomes" id="UP001315860"/>
    </source>
</evidence>
<sequence>MITQRVKVQLAIFLVGTLVVMTYIGINYAHVDRLFGSGYTVTVQMAEPGGIFTTADVTYRGVSVGRVTDMWLDGDGVKVEVRVDPGAPDIPADTDVVIASRSAVGEQFLDFQPRTDKGPFLDDDSVIARERTQVPVDTRTLLSNVSDLLGSVDNEDLSTVITELGTAFEGSSQDLKTIIDSSNSFITEADQKYEVTAALIKSSTTVLQTQVDSQNDIRAFAANLRSLSKAVRDSDQDLRKVIDSGAPTATTLRAVIDENAEDIAALLDDAITVNSVVRANLPGVRGVLVIAPYGVESAFSIIAKDSRTGQFAARMSLSLQPENSPCLKGYQPESKQRTPYDRTVERWDRSFTCAQKLERGARTPGATASSASGEAGGGVVLGTYDVATKQLVQGDETSTIPPALDLGEESWKWMMLGPAVAR</sequence>
<evidence type="ECO:0000259" key="3">
    <source>
        <dbReference type="Pfam" id="PF02470"/>
    </source>
</evidence>
<evidence type="ECO:0000313" key="5">
    <source>
        <dbReference type="EMBL" id="UUI68307.1"/>
    </source>
</evidence>
<protein>
    <submittedName>
        <fullName evidence="5">MCE family protein</fullName>
    </submittedName>
</protein>
<feature type="region of interest" description="Disordered" evidence="1">
    <location>
        <begin position="323"/>
        <end position="342"/>
    </location>
</feature>
<dbReference type="InterPro" id="IPR003399">
    <property type="entry name" value="Mce/MlaD"/>
</dbReference>
<organism evidence="5 6">
    <name type="scientific">Aeromicrobium duanguangcaii</name>
    <dbReference type="NCBI Taxonomy" id="2968086"/>
    <lineage>
        <taxon>Bacteria</taxon>
        <taxon>Bacillati</taxon>
        <taxon>Actinomycetota</taxon>
        <taxon>Actinomycetes</taxon>
        <taxon>Propionibacteriales</taxon>
        <taxon>Nocardioidaceae</taxon>
        <taxon>Aeromicrobium</taxon>
    </lineage>
</organism>
<dbReference type="InterPro" id="IPR052336">
    <property type="entry name" value="MlaD_Phospholipid_Transporter"/>
</dbReference>
<keyword evidence="2" id="KW-1133">Transmembrane helix</keyword>
<dbReference type="Pfam" id="PF11887">
    <property type="entry name" value="Mce4_CUP1"/>
    <property type="match status" value="1"/>
</dbReference>
<evidence type="ECO:0000259" key="4">
    <source>
        <dbReference type="Pfam" id="PF11887"/>
    </source>
</evidence>
<accession>A0ABY5KCX1</accession>
<evidence type="ECO:0000256" key="1">
    <source>
        <dbReference type="SAM" id="MobiDB-lite"/>
    </source>
</evidence>
<dbReference type="Pfam" id="PF02470">
    <property type="entry name" value="MlaD"/>
    <property type="match status" value="1"/>
</dbReference>
<name>A0ABY5KCX1_9ACTN</name>
<dbReference type="RefSeq" id="WP_232419583.1">
    <property type="nucleotide sequence ID" value="NZ_CP101990.1"/>
</dbReference>
<dbReference type="PANTHER" id="PTHR33371">
    <property type="entry name" value="INTERMEMBRANE PHOSPHOLIPID TRANSPORT SYSTEM BINDING PROTEIN MLAD-RELATED"/>
    <property type="match status" value="1"/>
</dbReference>
<dbReference type="InterPro" id="IPR005693">
    <property type="entry name" value="Mce"/>
</dbReference>
<dbReference type="InterPro" id="IPR024516">
    <property type="entry name" value="Mce_C"/>
</dbReference>
<proteinExistence type="predicted"/>
<gene>
    <name evidence="5" type="ORF">NP095_14020</name>
</gene>
<dbReference type="EMBL" id="CP101990">
    <property type="protein sequence ID" value="UUI68307.1"/>
    <property type="molecule type" value="Genomic_DNA"/>
</dbReference>
<keyword evidence="6" id="KW-1185">Reference proteome</keyword>
<dbReference type="Proteomes" id="UP001315860">
    <property type="component" value="Chromosome"/>
</dbReference>
<dbReference type="PANTHER" id="PTHR33371:SF16">
    <property type="entry name" value="MCE-FAMILY PROTEIN MCE3F"/>
    <property type="match status" value="1"/>
</dbReference>
<feature type="domain" description="Mammalian cell entry C-terminal" evidence="4">
    <location>
        <begin position="121"/>
        <end position="270"/>
    </location>
</feature>